<reference evidence="7 8" key="1">
    <citation type="journal article" date="2016" name="Nat. Commun.">
        <title>Thousands of microbial genomes shed light on interconnected biogeochemical processes in an aquifer system.</title>
        <authorList>
            <person name="Anantharaman K."/>
            <person name="Brown C.T."/>
            <person name="Hug L.A."/>
            <person name="Sharon I."/>
            <person name="Castelle C.J."/>
            <person name="Probst A.J."/>
            <person name="Thomas B.C."/>
            <person name="Singh A."/>
            <person name="Wilkins M.J."/>
            <person name="Karaoz U."/>
            <person name="Brodie E.L."/>
            <person name="Williams K.H."/>
            <person name="Hubbard S.S."/>
            <person name="Banfield J.F."/>
        </authorList>
    </citation>
    <scope>NUCLEOTIDE SEQUENCE [LARGE SCALE GENOMIC DNA]</scope>
</reference>
<dbReference type="HAMAP" id="MF_01151">
    <property type="entry name" value="GrpE"/>
    <property type="match status" value="1"/>
</dbReference>
<dbReference type="GO" id="GO:0042803">
    <property type="term" value="F:protein homodimerization activity"/>
    <property type="evidence" value="ECO:0007669"/>
    <property type="project" value="InterPro"/>
</dbReference>
<dbReference type="CDD" id="cd00446">
    <property type="entry name" value="GrpE"/>
    <property type="match status" value="1"/>
</dbReference>
<dbReference type="SUPFAM" id="SSF51064">
    <property type="entry name" value="Head domain of nucleotide exchange factor GrpE"/>
    <property type="match status" value="1"/>
</dbReference>
<sequence length="180" mass="19434">MTEETANNDQNDIPVDKAAEYLAGWQRAQADYANLQREVTAQRIEMGKHATAEVVLSFLPVYDYFKRALAHTPPDAEQSPAIKNWFAGTAHIAQMFKMTLAQFGVEEIEVVGKPFDPHTMDAVKEEAREGIAAGTVAEEIEGGYKMGDKILKPAKVVVAGDATPSGGVAGPSPEEDTGRS</sequence>
<dbReference type="GO" id="GO:0051082">
    <property type="term" value="F:unfolded protein binding"/>
    <property type="evidence" value="ECO:0007669"/>
    <property type="project" value="TreeGrafter"/>
</dbReference>
<dbReference type="PANTHER" id="PTHR21237">
    <property type="entry name" value="GRPE PROTEIN"/>
    <property type="match status" value="1"/>
</dbReference>
<dbReference type="GO" id="GO:0006457">
    <property type="term" value="P:protein folding"/>
    <property type="evidence" value="ECO:0007669"/>
    <property type="project" value="InterPro"/>
</dbReference>
<dbReference type="SUPFAM" id="SSF58014">
    <property type="entry name" value="Coiled-coil domain of nucleotide exchange factor GrpE"/>
    <property type="match status" value="1"/>
</dbReference>
<dbReference type="InterPro" id="IPR009012">
    <property type="entry name" value="GrpE_head"/>
</dbReference>
<comment type="function">
    <text evidence="3 4">Participates actively in the response to hyperosmotic and heat shock by preventing the aggregation of stress-denatured proteins, in association with DnaK and GrpE. It is the nucleotide exchange factor for DnaK and may function as a thermosensor. Unfolded proteins bind initially to DnaJ; upon interaction with the DnaJ-bound protein, DnaK hydrolyzes its bound ATP, resulting in the formation of a stable complex. GrpE releases ADP from DnaK; ATP binding to DnaK triggers the release of the substrate protein, thus completing the reaction cycle. Several rounds of ATP-dependent interactions between DnaJ, DnaK and GrpE are required for fully efficient folding.</text>
</comment>
<evidence type="ECO:0000313" key="7">
    <source>
        <dbReference type="EMBL" id="OGH61744.1"/>
    </source>
</evidence>
<evidence type="ECO:0000313" key="8">
    <source>
        <dbReference type="Proteomes" id="UP000176329"/>
    </source>
</evidence>
<dbReference type="Gene3D" id="3.90.20.20">
    <property type="match status" value="1"/>
</dbReference>
<dbReference type="Proteomes" id="UP000176329">
    <property type="component" value="Unassembled WGS sequence"/>
</dbReference>
<dbReference type="PRINTS" id="PR00773">
    <property type="entry name" value="GRPEPROTEIN"/>
</dbReference>
<keyword evidence="3" id="KW-0963">Cytoplasm</keyword>
<protein>
    <recommendedName>
        <fullName evidence="3 4">Protein GrpE</fullName>
    </recommendedName>
    <alternativeName>
        <fullName evidence="3">HSP-70 cofactor</fullName>
    </alternativeName>
</protein>
<dbReference type="EMBL" id="MFPV01000036">
    <property type="protein sequence ID" value="OGH61744.1"/>
    <property type="molecule type" value="Genomic_DNA"/>
</dbReference>
<dbReference type="InterPro" id="IPR013805">
    <property type="entry name" value="GrpE_CC"/>
</dbReference>
<dbReference type="Pfam" id="PF01025">
    <property type="entry name" value="GrpE"/>
    <property type="match status" value="1"/>
</dbReference>
<dbReference type="Gene3D" id="2.30.22.10">
    <property type="entry name" value="Head domain of nucleotide exchange factor GrpE"/>
    <property type="match status" value="1"/>
</dbReference>
<dbReference type="GO" id="GO:0051087">
    <property type="term" value="F:protein-folding chaperone binding"/>
    <property type="evidence" value="ECO:0007669"/>
    <property type="project" value="InterPro"/>
</dbReference>
<dbReference type="AlphaFoldDB" id="A0A1F6LR32"/>
<comment type="similarity">
    <text evidence="1 3 5">Belongs to the GrpE family.</text>
</comment>
<evidence type="ECO:0000256" key="2">
    <source>
        <dbReference type="ARBA" id="ARBA00023186"/>
    </source>
</evidence>
<accession>A0A1F6LR32</accession>
<proteinExistence type="inferred from homology"/>
<comment type="subunit">
    <text evidence="3">Homodimer.</text>
</comment>
<feature type="region of interest" description="Disordered" evidence="6">
    <location>
        <begin position="161"/>
        <end position="180"/>
    </location>
</feature>
<gene>
    <name evidence="3" type="primary">grpE</name>
    <name evidence="7" type="ORF">A2848_03480</name>
</gene>
<keyword evidence="3 4" id="KW-0346">Stress response</keyword>
<dbReference type="GO" id="GO:0000774">
    <property type="term" value="F:adenyl-nucleotide exchange factor activity"/>
    <property type="evidence" value="ECO:0007669"/>
    <property type="project" value="InterPro"/>
</dbReference>
<organism evidence="7 8">
    <name type="scientific">Candidatus Magasanikbacteria bacterium RIFCSPHIGHO2_01_FULL_50_8</name>
    <dbReference type="NCBI Taxonomy" id="1798674"/>
    <lineage>
        <taxon>Bacteria</taxon>
        <taxon>Candidatus Magasanikiibacteriota</taxon>
    </lineage>
</organism>
<evidence type="ECO:0000256" key="4">
    <source>
        <dbReference type="RuleBase" id="RU000639"/>
    </source>
</evidence>
<comment type="caution">
    <text evidence="7">The sequence shown here is derived from an EMBL/GenBank/DDBJ whole genome shotgun (WGS) entry which is preliminary data.</text>
</comment>
<evidence type="ECO:0000256" key="6">
    <source>
        <dbReference type="SAM" id="MobiDB-lite"/>
    </source>
</evidence>
<dbReference type="GO" id="GO:0005737">
    <property type="term" value="C:cytoplasm"/>
    <property type="evidence" value="ECO:0007669"/>
    <property type="project" value="UniProtKB-SubCell"/>
</dbReference>
<evidence type="ECO:0000256" key="5">
    <source>
        <dbReference type="RuleBase" id="RU004478"/>
    </source>
</evidence>
<comment type="subcellular location">
    <subcellularLocation>
        <location evidence="3">Cytoplasm</location>
    </subcellularLocation>
</comment>
<name>A0A1F6LR32_9BACT</name>
<evidence type="ECO:0000256" key="3">
    <source>
        <dbReference type="HAMAP-Rule" id="MF_01151"/>
    </source>
</evidence>
<evidence type="ECO:0000256" key="1">
    <source>
        <dbReference type="ARBA" id="ARBA00009054"/>
    </source>
</evidence>
<keyword evidence="2 3" id="KW-0143">Chaperone</keyword>
<dbReference type="PROSITE" id="PS01071">
    <property type="entry name" value="GRPE"/>
    <property type="match status" value="1"/>
</dbReference>
<dbReference type="InterPro" id="IPR000740">
    <property type="entry name" value="GrpE"/>
</dbReference>
<dbReference type="PANTHER" id="PTHR21237:SF23">
    <property type="entry name" value="GRPE PROTEIN HOMOLOG, MITOCHONDRIAL"/>
    <property type="match status" value="1"/>
</dbReference>